<evidence type="ECO:0000256" key="6">
    <source>
        <dbReference type="ARBA" id="ARBA00022801"/>
    </source>
</evidence>
<evidence type="ECO:0000256" key="3">
    <source>
        <dbReference type="ARBA" id="ARBA00016937"/>
    </source>
</evidence>
<dbReference type="InterPro" id="IPR013520">
    <property type="entry name" value="Ribonucl_H"/>
</dbReference>
<comment type="similarity">
    <text evidence="2">Belongs to the REXO4 family.</text>
</comment>
<evidence type="ECO:0000256" key="8">
    <source>
        <dbReference type="ARBA" id="ARBA00023242"/>
    </source>
</evidence>
<feature type="compositionally biased region" description="Polar residues" evidence="10">
    <location>
        <begin position="277"/>
        <end position="287"/>
    </location>
</feature>
<dbReference type="EMBL" id="KN839850">
    <property type="protein sequence ID" value="KIJ63507.1"/>
    <property type="molecule type" value="Genomic_DNA"/>
</dbReference>
<evidence type="ECO:0000259" key="11">
    <source>
        <dbReference type="SMART" id="SM00479"/>
    </source>
</evidence>
<protein>
    <recommendedName>
        <fullName evidence="3">RNA exonuclease 4</fullName>
    </recommendedName>
</protein>
<dbReference type="CDD" id="cd06144">
    <property type="entry name" value="REX4_like"/>
    <property type="match status" value="1"/>
</dbReference>
<dbReference type="GO" id="GO:0008408">
    <property type="term" value="F:3'-5' exonuclease activity"/>
    <property type="evidence" value="ECO:0007669"/>
    <property type="project" value="InterPro"/>
</dbReference>
<keyword evidence="13" id="KW-1185">Reference proteome</keyword>
<dbReference type="InterPro" id="IPR047021">
    <property type="entry name" value="REXO1/3/4-like"/>
</dbReference>
<dbReference type="Gene3D" id="3.30.420.10">
    <property type="entry name" value="Ribonuclease H-like superfamily/Ribonuclease H"/>
    <property type="match status" value="1"/>
</dbReference>
<dbReference type="SUPFAM" id="SSF53098">
    <property type="entry name" value="Ribonuclease H-like"/>
    <property type="match status" value="1"/>
</dbReference>
<feature type="region of interest" description="Disordered" evidence="10">
    <location>
        <begin position="277"/>
        <end position="296"/>
    </location>
</feature>
<feature type="compositionally biased region" description="Basic and acidic residues" evidence="10">
    <location>
        <begin position="358"/>
        <end position="368"/>
    </location>
</feature>
<dbReference type="InterPro" id="IPR036397">
    <property type="entry name" value="RNaseH_sf"/>
</dbReference>
<evidence type="ECO:0000256" key="7">
    <source>
        <dbReference type="ARBA" id="ARBA00022839"/>
    </source>
</evidence>
<evidence type="ECO:0000256" key="9">
    <source>
        <dbReference type="ARBA" id="ARBA00025599"/>
    </source>
</evidence>
<organism evidence="12 13">
    <name type="scientific">Hydnomerulius pinastri MD-312</name>
    <dbReference type="NCBI Taxonomy" id="994086"/>
    <lineage>
        <taxon>Eukaryota</taxon>
        <taxon>Fungi</taxon>
        <taxon>Dikarya</taxon>
        <taxon>Basidiomycota</taxon>
        <taxon>Agaricomycotina</taxon>
        <taxon>Agaricomycetes</taxon>
        <taxon>Agaricomycetidae</taxon>
        <taxon>Boletales</taxon>
        <taxon>Boletales incertae sedis</taxon>
        <taxon>Leucogyrophana</taxon>
    </lineage>
</organism>
<evidence type="ECO:0000256" key="4">
    <source>
        <dbReference type="ARBA" id="ARBA00022552"/>
    </source>
</evidence>
<dbReference type="Proteomes" id="UP000053820">
    <property type="component" value="Unassembled WGS sequence"/>
</dbReference>
<dbReference type="OrthoDB" id="8191639at2759"/>
<evidence type="ECO:0000256" key="2">
    <source>
        <dbReference type="ARBA" id="ARBA00010489"/>
    </source>
</evidence>
<dbReference type="AlphaFoldDB" id="A0A0C9WEN6"/>
<evidence type="ECO:0000256" key="1">
    <source>
        <dbReference type="ARBA" id="ARBA00004123"/>
    </source>
</evidence>
<feature type="region of interest" description="Disordered" evidence="10">
    <location>
        <begin position="90"/>
        <end position="128"/>
    </location>
</feature>
<keyword evidence="5" id="KW-0540">Nuclease</keyword>
<evidence type="ECO:0000313" key="12">
    <source>
        <dbReference type="EMBL" id="KIJ63507.1"/>
    </source>
</evidence>
<comment type="function">
    <text evidence="9">Exoribonuclease involved in ribosome biosynthesis. Involved in the processing of ITS1, the internal transcribed spacer localized between the 18S and 5.8S rRNAs.</text>
</comment>
<keyword evidence="6" id="KW-0378">Hydrolase</keyword>
<dbReference type="GO" id="GO:0006364">
    <property type="term" value="P:rRNA processing"/>
    <property type="evidence" value="ECO:0007669"/>
    <property type="project" value="UniProtKB-KW"/>
</dbReference>
<feature type="compositionally biased region" description="Basic residues" evidence="10">
    <location>
        <begin position="94"/>
        <end position="107"/>
    </location>
</feature>
<accession>A0A0C9WEN6</accession>
<feature type="domain" description="Exonuclease" evidence="11">
    <location>
        <begin position="178"/>
        <end position="340"/>
    </location>
</feature>
<reference evidence="12 13" key="1">
    <citation type="submission" date="2014-04" db="EMBL/GenBank/DDBJ databases">
        <title>Evolutionary Origins and Diversification of the Mycorrhizal Mutualists.</title>
        <authorList>
            <consortium name="DOE Joint Genome Institute"/>
            <consortium name="Mycorrhizal Genomics Consortium"/>
            <person name="Kohler A."/>
            <person name="Kuo A."/>
            <person name="Nagy L.G."/>
            <person name="Floudas D."/>
            <person name="Copeland A."/>
            <person name="Barry K.W."/>
            <person name="Cichocki N."/>
            <person name="Veneault-Fourrey C."/>
            <person name="LaButti K."/>
            <person name="Lindquist E.A."/>
            <person name="Lipzen A."/>
            <person name="Lundell T."/>
            <person name="Morin E."/>
            <person name="Murat C."/>
            <person name="Riley R."/>
            <person name="Ohm R."/>
            <person name="Sun H."/>
            <person name="Tunlid A."/>
            <person name="Henrissat B."/>
            <person name="Grigoriev I.V."/>
            <person name="Hibbett D.S."/>
            <person name="Martin F."/>
        </authorList>
    </citation>
    <scope>NUCLEOTIDE SEQUENCE [LARGE SCALE GENOMIC DNA]</scope>
    <source>
        <strain evidence="12 13">MD-312</strain>
    </source>
</reference>
<proteinExistence type="inferred from homology"/>
<dbReference type="SMART" id="SM00479">
    <property type="entry name" value="EXOIII"/>
    <property type="match status" value="1"/>
</dbReference>
<evidence type="ECO:0000256" key="10">
    <source>
        <dbReference type="SAM" id="MobiDB-lite"/>
    </source>
</evidence>
<dbReference type="FunFam" id="3.30.420.10:FF:000007">
    <property type="entry name" value="Interferon-stimulated exonuclease gene 20"/>
    <property type="match status" value="1"/>
</dbReference>
<keyword evidence="4" id="KW-0698">rRNA processing</keyword>
<evidence type="ECO:0000256" key="5">
    <source>
        <dbReference type="ARBA" id="ARBA00022722"/>
    </source>
</evidence>
<sequence>MSLLVARVKFGVKHIPDARTVGYRIATFTLKSYQRQRQPYFLNVNNLPTQCQKHPLLKSKERFSFIFTFISSDRLSTTPSSNWLALQKVLHPPGSKKPHPPRKRRKLNHDDEPTTITTPPPEPTAFPRASSFRAQNHNAYEEVDLDTTEVKNRESIAALRKMVLGKVEYRPEQTTPGKYLALDCEMVGVGLDGEESSLARVSIVNYSGAVVLDVFVRQRERVVDYRTQWSGVRSGDLGGGATPFEEVQKTVAELIKDRILVGHAVHNDLKALLLSHPSPQTRDTQSLAHKHRVSKSRRPALRVLVRQELGVGIQGGEHSSITDARATMALFRLHKKQWESGFKPPLAHGGGKQKRKRGAEAEDARAGDEGDEESSQPHPSSSPRPPKQSGPRKGVSSGLSTVLKRAGTRSSGEAGGAGGKWWTSLGGKGPKGSIRV</sequence>
<dbReference type="PANTHER" id="PTHR12801">
    <property type="entry name" value="RNA EXONUCLEASE REXO1 / RECO3 FAMILY MEMBER-RELATED"/>
    <property type="match status" value="1"/>
</dbReference>
<evidence type="ECO:0000313" key="13">
    <source>
        <dbReference type="Proteomes" id="UP000053820"/>
    </source>
</evidence>
<dbReference type="InterPro" id="IPR012337">
    <property type="entry name" value="RNaseH-like_sf"/>
</dbReference>
<keyword evidence="8" id="KW-0539">Nucleus</keyword>
<dbReference type="GO" id="GO:0005634">
    <property type="term" value="C:nucleus"/>
    <property type="evidence" value="ECO:0007669"/>
    <property type="project" value="UniProtKB-SubCell"/>
</dbReference>
<dbReference type="GO" id="GO:0003676">
    <property type="term" value="F:nucleic acid binding"/>
    <property type="evidence" value="ECO:0007669"/>
    <property type="project" value="InterPro"/>
</dbReference>
<name>A0A0C9WEN6_9AGAM</name>
<comment type="subcellular location">
    <subcellularLocation>
        <location evidence="1">Nucleus</location>
    </subcellularLocation>
</comment>
<dbReference type="Pfam" id="PF00929">
    <property type="entry name" value="RNase_T"/>
    <property type="match status" value="1"/>
</dbReference>
<dbReference type="InterPro" id="IPR037431">
    <property type="entry name" value="REX4_DEDDh_dom"/>
</dbReference>
<keyword evidence="7" id="KW-0269">Exonuclease</keyword>
<dbReference type="GO" id="GO:0000027">
    <property type="term" value="P:ribosomal large subunit assembly"/>
    <property type="evidence" value="ECO:0007669"/>
    <property type="project" value="TreeGrafter"/>
</dbReference>
<dbReference type="HOGENOM" id="CLU_022453_6_0_1"/>
<feature type="region of interest" description="Disordered" evidence="10">
    <location>
        <begin position="340"/>
        <end position="436"/>
    </location>
</feature>
<dbReference type="PANTHER" id="PTHR12801:SF45">
    <property type="entry name" value="RNA EXONUCLEASE 4"/>
    <property type="match status" value="1"/>
</dbReference>
<gene>
    <name evidence="12" type="ORF">HYDPIDRAFT_92003</name>
</gene>